<name>A0ACB7WD62_DIOAL</name>
<keyword evidence="2" id="KW-1185">Reference proteome</keyword>
<protein>
    <submittedName>
        <fullName evidence="1">TPR-like protein</fullName>
    </submittedName>
</protein>
<reference evidence="2" key="1">
    <citation type="journal article" date="2022" name="Nat. Commun.">
        <title>Chromosome evolution and the genetic basis of agronomically important traits in greater yam.</title>
        <authorList>
            <person name="Bredeson J.V."/>
            <person name="Lyons J.B."/>
            <person name="Oniyinde I.O."/>
            <person name="Okereke N.R."/>
            <person name="Kolade O."/>
            <person name="Nnabue I."/>
            <person name="Nwadili C.O."/>
            <person name="Hribova E."/>
            <person name="Parker M."/>
            <person name="Nwogha J."/>
            <person name="Shu S."/>
            <person name="Carlson J."/>
            <person name="Kariba R."/>
            <person name="Muthemba S."/>
            <person name="Knop K."/>
            <person name="Barton G.J."/>
            <person name="Sherwood A.V."/>
            <person name="Lopez-Montes A."/>
            <person name="Asiedu R."/>
            <person name="Jamnadass R."/>
            <person name="Muchugi A."/>
            <person name="Goodstein D."/>
            <person name="Egesi C.N."/>
            <person name="Featherston J."/>
            <person name="Asfaw A."/>
            <person name="Simpson G.G."/>
            <person name="Dolezel J."/>
            <person name="Hendre P.S."/>
            <person name="Van Deynze A."/>
            <person name="Kumar P.L."/>
            <person name="Obidiegwu J.E."/>
            <person name="Bhattacharjee R."/>
            <person name="Rokhsar D.S."/>
        </authorList>
    </citation>
    <scope>NUCLEOTIDE SEQUENCE [LARGE SCALE GENOMIC DNA]</scope>
    <source>
        <strain evidence="2">cv. TDa95/00328</strain>
    </source>
</reference>
<evidence type="ECO:0000313" key="1">
    <source>
        <dbReference type="EMBL" id="KAH7685666.1"/>
    </source>
</evidence>
<proteinExistence type="predicted"/>
<dbReference type="Proteomes" id="UP000827976">
    <property type="component" value="Chromosome 4"/>
</dbReference>
<gene>
    <name evidence="1" type="ORF">IHE45_04G054800</name>
</gene>
<dbReference type="EMBL" id="CM037014">
    <property type="protein sequence ID" value="KAH7685666.1"/>
    <property type="molecule type" value="Genomic_DNA"/>
</dbReference>
<sequence length="626" mass="69676">MSVMSVPLSCISISDKCNAMPELRQVHAHLIKSNLISSSSALSAKPLAFHSIVRSLSSQSEKQHLSLVLYSKILSFLDDLRGIELLLPSVLKVCGILLAFDEGRQIHGQILKGCLQDDPFVANSLLRMYLDWCQLELAGQVLDKMPNRDVISWNSMISGCVKVGDINLARKIFDEMPDKDVVTCNSMIDGLMKCGMCEDAEDLFEWMNVRDVVSWTAMISGYVHNGCPNAAMELFRRMLNSGLQPDVVALVNVLSAIAELGFSDEGRWIHTYIHRSNIKLSSGNIGPALIDMYFKCGLVSDACNVFKSLCDSDGGGARTGSWNSVISGLAMHGLGKEAIEIFNEMERKEVNPDDITFLGLLNACSHSGLVNEGENFFTVMCRKYNLKPSIQHYGCLIDLYSRAGQFEITKKIIEDMPMKPDATAWKSILSACVKHNYVTMGEYAAMKVIELAPNDASCYVLLSNLYAKSGNWTDVERVRKLMRDKGIRKVPGCSSMVIKGKVHEFLVGKEMGVGCRAVIVSKLKEVIHRLKLLGYEPDVNQVLVDAEDEEKESLLSVHSEKMAIAFGLINSEKGEPMHIVKNLRVCSDCHSFSKLVSGVYEHEIILRDQNRFHHFKEGSCSCNDYW</sequence>
<accession>A0ACB7WD62</accession>
<comment type="caution">
    <text evidence="1">The sequence shown here is derived from an EMBL/GenBank/DDBJ whole genome shotgun (WGS) entry which is preliminary data.</text>
</comment>
<organism evidence="1 2">
    <name type="scientific">Dioscorea alata</name>
    <name type="common">Purple yam</name>
    <dbReference type="NCBI Taxonomy" id="55571"/>
    <lineage>
        <taxon>Eukaryota</taxon>
        <taxon>Viridiplantae</taxon>
        <taxon>Streptophyta</taxon>
        <taxon>Embryophyta</taxon>
        <taxon>Tracheophyta</taxon>
        <taxon>Spermatophyta</taxon>
        <taxon>Magnoliopsida</taxon>
        <taxon>Liliopsida</taxon>
        <taxon>Dioscoreales</taxon>
        <taxon>Dioscoreaceae</taxon>
        <taxon>Dioscorea</taxon>
    </lineage>
</organism>
<evidence type="ECO:0000313" key="2">
    <source>
        <dbReference type="Proteomes" id="UP000827976"/>
    </source>
</evidence>